<dbReference type="InterPro" id="IPR050660">
    <property type="entry name" value="NEK_Ser/Thr_kinase"/>
</dbReference>
<dbReference type="Proteomes" id="UP000297391">
    <property type="component" value="Unassembled WGS sequence"/>
</dbReference>
<keyword evidence="7" id="KW-0723">Serine/threonine-protein kinase</keyword>
<keyword evidence="3" id="KW-0547">Nucleotide-binding</keyword>
<dbReference type="Pfam" id="PF00069">
    <property type="entry name" value="Pkinase"/>
    <property type="match status" value="1"/>
</dbReference>
<evidence type="ECO:0000313" key="7">
    <source>
        <dbReference type="EMBL" id="TFY88628.1"/>
    </source>
</evidence>
<dbReference type="SUPFAM" id="SSF50249">
    <property type="entry name" value="Nucleic acid-binding proteins"/>
    <property type="match status" value="1"/>
</dbReference>
<dbReference type="InterPro" id="IPR011009">
    <property type="entry name" value="Kinase-like_dom_sf"/>
</dbReference>
<sequence length="377" mass="42661">MSKHRFKKGDLLANRYEIKSFHAAGGMQEVYLAHDKTLSRDVALKTPKPGITDRRFRRGAEMGARVKHSNVAATFDYFENEEITFLVEEFISGQDLGKRLESDFTFMDPYLAARTLHHISKALYEAHKVNICHRDLKPSNIMTSNDIGLQNIKLTDFGIAKLAETEIAIEMELFDKDNSTLTSSNTLLGAVPYMSPECWTDWKGAGQPMDIWAFGCIAYHLLAGEPPFGEGRLAIMNVARLFHSKPNLQKPKWYGRHPSTAPLENDLWNIICECIQVDPLERPSAEKLLQLCNELCYSLTPRRMGTVQQFPGRYKNGNAGNFGFINDKDISKSWFFHGTEVFGAEKIKTGDTVCFSIFPGRPNDRCSPILVLKQKTQ</sequence>
<dbReference type="SUPFAM" id="SSF56112">
    <property type="entry name" value="Protein kinase-like (PK-like)"/>
    <property type="match status" value="1"/>
</dbReference>
<proteinExistence type="predicted"/>
<feature type="domain" description="Protein kinase" evidence="6">
    <location>
        <begin position="16"/>
        <end position="296"/>
    </location>
</feature>
<comment type="caution">
    <text evidence="7">The sequence shown here is derived from an EMBL/GenBank/DDBJ whole genome shotgun (WGS) entry which is preliminary data.</text>
</comment>
<dbReference type="PROSITE" id="PS50011">
    <property type="entry name" value="PROTEIN_KINASE_DOM"/>
    <property type="match status" value="1"/>
</dbReference>
<keyword evidence="2" id="KW-0808">Transferase</keyword>
<dbReference type="PANTHER" id="PTHR43671">
    <property type="entry name" value="SERINE/THREONINE-PROTEIN KINASE NEK"/>
    <property type="match status" value="1"/>
</dbReference>
<name>A0A4Z0ARP2_9PSED</name>
<evidence type="ECO:0000256" key="4">
    <source>
        <dbReference type="ARBA" id="ARBA00022777"/>
    </source>
</evidence>
<gene>
    <name evidence="7" type="ORF">DYL59_14660</name>
</gene>
<evidence type="ECO:0000256" key="1">
    <source>
        <dbReference type="ARBA" id="ARBA00012513"/>
    </source>
</evidence>
<protein>
    <recommendedName>
        <fullName evidence="1">non-specific serine/threonine protein kinase</fullName>
        <ecNumber evidence="1">2.7.11.1</ecNumber>
    </recommendedName>
</protein>
<dbReference type="InterPro" id="IPR000719">
    <property type="entry name" value="Prot_kinase_dom"/>
</dbReference>
<dbReference type="SMART" id="SM00220">
    <property type="entry name" value="S_TKc"/>
    <property type="match status" value="1"/>
</dbReference>
<dbReference type="Gene3D" id="2.40.50.140">
    <property type="entry name" value="Nucleic acid-binding proteins"/>
    <property type="match status" value="1"/>
</dbReference>
<dbReference type="InterPro" id="IPR008271">
    <property type="entry name" value="Ser/Thr_kinase_AS"/>
</dbReference>
<evidence type="ECO:0000313" key="8">
    <source>
        <dbReference type="Proteomes" id="UP000297391"/>
    </source>
</evidence>
<dbReference type="PANTHER" id="PTHR43671:SF13">
    <property type="entry name" value="SERINE_THREONINE-PROTEIN KINASE NEK2"/>
    <property type="match status" value="1"/>
</dbReference>
<dbReference type="CDD" id="cd14014">
    <property type="entry name" value="STKc_PknB_like"/>
    <property type="match status" value="1"/>
</dbReference>
<dbReference type="Gene3D" id="1.10.510.10">
    <property type="entry name" value="Transferase(Phosphotransferase) domain 1"/>
    <property type="match status" value="1"/>
</dbReference>
<dbReference type="GO" id="GO:0004674">
    <property type="term" value="F:protein serine/threonine kinase activity"/>
    <property type="evidence" value="ECO:0007669"/>
    <property type="project" value="UniProtKB-KW"/>
</dbReference>
<keyword evidence="4 7" id="KW-0418">Kinase</keyword>
<dbReference type="Gene3D" id="3.30.200.20">
    <property type="entry name" value="Phosphorylase Kinase, domain 1"/>
    <property type="match status" value="1"/>
</dbReference>
<evidence type="ECO:0000259" key="6">
    <source>
        <dbReference type="PROSITE" id="PS50011"/>
    </source>
</evidence>
<evidence type="ECO:0000256" key="3">
    <source>
        <dbReference type="ARBA" id="ARBA00022741"/>
    </source>
</evidence>
<dbReference type="GO" id="GO:0005524">
    <property type="term" value="F:ATP binding"/>
    <property type="evidence" value="ECO:0007669"/>
    <property type="project" value="UniProtKB-KW"/>
</dbReference>
<evidence type="ECO:0000256" key="2">
    <source>
        <dbReference type="ARBA" id="ARBA00022679"/>
    </source>
</evidence>
<dbReference type="AlphaFoldDB" id="A0A4Z0ARP2"/>
<keyword evidence="5" id="KW-0067">ATP-binding</keyword>
<evidence type="ECO:0000256" key="5">
    <source>
        <dbReference type="ARBA" id="ARBA00022840"/>
    </source>
</evidence>
<reference evidence="7 8" key="1">
    <citation type="journal article" date="2019" name="Syst. Appl. Microbiol.">
        <title>New species of pathogenic Pseudomonas isolated from citrus in Tunisia: Proposal of Pseudomonas kairouanensis sp. nov. and Pseudomonas nabeulensis sp. nov.</title>
        <authorList>
            <person name="Oueslati M."/>
            <person name="Mulet M."/>
            <person name="Gomila M."/>
            <person name="Berge O."/>
            <person name="Hajlaoui M.R."/>
            <person name="Lalucat J."/>
            <person name="Sadfi-Zouaoui N."/>
            <person name="Garcia-Valdes E."/>
        </authorList>
    </citation>
    <scope>NUCLEOTIDE SEQUENCE [LARGE SCALE GENOMIC DNA]</scope>
    <source>
        <strain evidence="7 8">KC12</strain>
    </source>
</reference>
<dbReference type="InterPro" id="IPR012340">
    <property type="entry name" value="NA-bd_OB-fold"/>
</dbReference>
<dbReference type="EC" id="2.7.11.1" evidence="1"/>
<accession>A0A4Z0ARP2</accession>
<dbReference type="OrthoDB" id="9801841at2"/>
<organism evidence="7 8">
    <name type="scientific">Pseudomonas kairouanensis</name>
    <dbReference type="NCBI Taxonomy" id="2293832"/>
    <lineage>
        <taxon>Bacteria</taxon>
        <taxon>Pseudomonadati</taxon>
        <taxon>Pseudomonadota</taxon>
        <taxon>Gammaproteobacteria</taxon>
        <taxon>Pseudomonadales</taxon>
        <taxon>Pseudomonadaceae</taxon>
        <taxon>Pseudomonas</taxon>
    </lineage>
</organism>
<dbReference type="EMBL" id="QUZU01000016">
    <property type="protein sequence ID" value="TFY88628.1"/>
    <property type="molecule type" value="Genomic_DNA"/>
</dbReference>
<keyword evidence="8" id="KW-1185">Reference proteome</keyword>
<dbReference type="PROSITE" id="PS00108">
    <property type="entry name" value="PROTEIN_KINASE_ST"/>
    <property type="match status" value="1"/>
</dbReference>